<dbReference type="EMBL" id="QMPY01000123">
    <property type="protein sequence ID" value="RLE07076.1"/>
    <property type="molecule type" value="Genomic_DNA"/>
</dbReference>
<proteinExistence type="inferred from homology"/>
<dbReference type="Proteomes" id="UP000277457">
    <property type="component" value="Unassembled WGS sequence"/>
</dbReference>
<accession>A0A662CYX2</accession>
<dbReference type="AlphaFoldDB" id="A0A662CYX2"/>
<organism evidence="2 3">
    <name type="scientific">Aerophobetes bacterium</name>
    <dbReference type="NCBI Taxonomy" id="2030807"/>
    <lineage>
        <taxon>Bacteria</taxon>
        <taxon>Candidatus Aerophobota</taxon>
    </lineage>
</organism>
<name>A0A662CYX2_UNCAE</name>
<evidence type="ECO:0000256" key="1">
    <source>
        <dbReference type="ARBA" id="ARBA00005534"/>
    </source>
</evidence>
<dbReference type="NCBIfam" id="TIGR00149">
    <property type="entry name" value="TIGR00149_YjbQ"/>
    <property type="match status" value="1"/>
</dbReference>
<dbReference type="PIRSF" id="PIRSF004681">
    <property type="entry name" value="UCP004681"/>
    <property type="match status" value="1"/>
</dbReference>
<dbReference type="InterPro" id="IPR001602">
    <property type="entry name" value="UPF0047_YjbQ-like"/>
</dbReference>
<evidence type="ECO:0000313" key="2">
    <source>
        <dbReference type="EMBL" id="RLE07076.1"/>
    </source>
</evidence>
<protein>
    <submittedName>
        <fullName evidence="2">YjbQ family protein</fullName>
    </submittedName>
</protein>
<reference evidence="2 3" key="1">
    <citation type="submission" date="2018-06" db="EMBL/GenBank/DDBJ databases">
        <title>Extensive metabolic versatility and redundancy in microbially diverse, dynamic hydrothermal sediments.</title>
        <authorList>
            <person name="Dombrowski N."/>
            <person name="Teske A."/>
            <person name="Baker B.J."/>
        </authorList>
    </citation>
    <scope>NUCLEOTIDE SEQUENCE [LARGE SCALE GENOMIC DNA]</scope>
    <source>
        <strain evidence="2">B7_G13</strain>
    </source>
</reference>
<sequence>MKIIWEEVEMYSEKYLNVMDFTEKVRSLVVKSKVKEGVVNIFNPHVTCAICVNENDPDLWQDLLEAYQRIAPVKGDYRHNAKYQGMPGEQNAHAHIINTLMGSAVSLPIRQGNLILGTWQSILFIELDGGKHRRITVQIMGE</sequence>
<dbReference type="SUPFAM" id="SSF111038">
    <property type="entry name" value="YjbQ-like"/>
    <property type="match status" value="1"/>
</dbReference>
<dbReference type="Gene3D" id="2.60.120.460">
    <property type="entry name" value="YjbQ-like"/>
    <property type="match status" value="1"/>
</dbReference>
<dbReference type="InterPro" id="IPR035917">
    <property type="entry name" value="YjbQ-like_sf"/>
</dbReference>
<dbReference type="PANTHER" id="PTHR30615:SF8">
    <property type="entry name" value="UPF0047 PROTEIN C4A8.02C"/>
    <property type="match status" value="1"/>
</dbReference>
<evidence type="ECO:0000313" key="3">
    <source>
        <dbReference type="Proteomes" id="UP000277457"/>
    </source>
</evidence>
<comment type="similarity">
    <text evidence="1">Belongs to the UPF0047 family.</text>
</comment>
<comment type="caution">
    <text evidence="2">The sequence shown here is derived from an EMBL/GenBank/DDBJ whole genome shotgun (WGS) entry which is preliminary data.</text>
</comment>
<feature type="non-terminal residue" evidence="2">
    <location>
        <position position="142"/>
    </location>
</feature>
<dbReference type="PANTHER" id="PTHR30615">
    <property type="entry name" value="UNCHARACTERIZED PROTEIN YJBQ-RELATED"/>
    <property type="match status" value="1"/>
</dbReference>
<gene>
    <name evidence="2" type="ORF">DRZ78_03610</name>
</gene>
<dbReference type="Pfam" id="PF01894">
    <property type="entry name" value="YjbQ"/>
    <property type="match status" value="1"/>
</dbReference>